<dbReference type="AlphaFoldDB" id="D5ZTF9"/>
<accession>D5ZTF9</accession>
<sequence length="224" mass="24353">MTPAMCCRHCGSTNGYRRTNSEQWWCNTCDRGTRIPPWVFHRLDTGKESGSTPVEGPARAPEITACSKNGRHVLPDGAQGMITGDENNIAEALAAAYEGCEPCKADLERRVTFDDGTLTVLITAVWLCSYAQVRASQGLPPADAADELFPPVVLKELDTKTRRLLRRLVLEPVEAPGGQPAAQPEPHELADLVINVASDEERAALWRDALDGAVSIVMMEASQL</sequence>
<organism evidence="1 2">
    <name type="scientific">Streptomyces viridosporus (strain ATCC 14672 / DSM 40746 / JCM 4963 / KCTC 9882 / NRRL B-12104 / FH 1290)</name>
    <name type="common">Streptomyces ghanaensis</name>
    <dbReference type="NCBI Taxonomy" id="566461"/>
    <lineage>
        <taxon>Bacteria</taxon>
        <taxon>Bacillati</taxon>
        <taxon>Actinomycetota</taxon>
        <taxon>Actinomycetes</taxon>
        <taxon>Kitasatosporales</taxon>
        <taxon>Streptomycetaceae</taxon>
        <taxon>Streptomyces</taxon>
    </lineage>
</organism>
<evidence type="ECO:0000313" key="1">
    <source>
        <dbReference type="EMBL" id="EFE68672.2"/>
    </source>
</evidence>
<dbReference type="EMBL" id="DS999641">
    <property type="protein sequence ID" value="EFE68672.2"/>
    <property type="molecule type" value="Genomic_DNA"/>
</dbReference>
<gene>
    <name evidence="1" type="ORF">SSFG_03916</name>
</gene>
<name>D5ZTF9_STRV1</name>
<protein>
    <submittedName>
        <fullName evidence="1">Uncharacterized protein</fullName>
    </submittedName>
</protein>
<evidence type="ECO:0000313" key="2">
    <source>
        <dbReference type="Proteomes" id="UP000003824"/>
    </source>
</evidence>
<reference evidence="2" key="1">
    <citation type="submission" date="2008-12" db="EMBL/GenBank/DDBJ databases">
        <title>Annotation of Streptomyces ghanaensis ATCC 14672.</title>
        <authorList>
            <consortium name="The Broad Institute Genome Sequencing Platform"/>
            <consortium name="Broad Institute Microbial Sequencing Center"/>
            <person name="Fischbach M."/>
            <person name="Ward D."/>
            <person name="Young S."/>
            <person name="Kodira C.D."/>
            <person name="Zeng Q."/>
            <person name="Koehrsen M."/>
            <person name="Godfrey P."/>
            <person name="Alvarado L."/>
            <person name="Berlin A.M."/>
            <person name="Borenstein D."/>
            <person name="Chen Z."/>
            <person name="Engels R."/>
            <person name="Freedman E."/>
            <person name="Gellesch M."/>
            <person name="Goldberg J."/>
            <person name="Griggs A."/>
            <person name="Gujja S."/>
            <person name="Heiman D.I."/>
            <person name="Hepburn T.A."/>
            <person name="Howarth C."/>
            <person name="Jen D."/>
            <person name="Larson L."/>
            <person name="Lewis B."/>
            <person name="Mehta T."/>
            <person name="Park D."/>
            <person name="Pearson M."/>
            <person name="Roberts A."/>
            <person name="Saif S."/>
            <person name="Shea T.D."/>
            <person name="Shenoy N."/>
            <person name="Sisk P."/>
            <person name="Stolte C."/>
            <person name="Sykes S.N."/>
            <person name="Walk T."/>
            <person name="White J."/>
            <person name="Yandava C."/>
            <person name="Straight P."/>
            <person name="Clardy J."/>
            <person name="Hung D."/>
            <person name="Kolter R."/>
            <person name="Mekalanos J."/>
            <person name="Walker S."/>
            <person name="Walsh C.T."/>
            <person name="Wieland B.L.C."/>
            <person name="Ilzarbe M."/>
            <person name="Galagan J."/>
            <person name="Nusbaum C."/>
            <person name="Birren B."/>
        </authorList>
    </citation>
    <scope>NUCLEOTIDE SEQUENCE [LARGE SCALE GENOMIC DNA]</scope>
    <source>
        <strain evidence="2">ATCC 14672 / DSM 40746 / JCM 4963 / KCTC 9882 / NRRL B-12104 / FH 1290</strain>
    </source>
</reference>
<proteinExistence type="predicted"/>
<dbReference type="Proteomes" id="UP000003824">
    <property type="component" value="Unassembled WGS sequence"/>
</dbReference>